<proteinExistence type="predicted"/>
<dbReference type="SUPFAM" id="SSF48452">
    <property type="entry name" value="TPR-like"/>
    <property type="match status" value="1"/>
</dbReference>
<dbReference type="InterPro" id="IPR041662">
    <property type="entry name" value="SusD-like_2"/>
</dbReference>
<keyword evidence="1" id="KW-0449">Lipoprotein</keyword>
<dbReference type="PROSITE" id="PS51257">
    <property type="entry name" value="PROKAR_LIPOPROTEIN"/>
    <property type="match status" value="1"/>
</dbReference>
<keyword evidence="2" id="KW-1185">Reference proteome</keyword>
<evidence type="ECO:0000313" key="2">
    <source>
        <dbReference type="Proteomes" id="UP001200145"/>
    </source>
</evidence>
<comment type="caution">
    <text evidence="1">The sequence shown here is derived from an EMBL/GenBank/DDBJ whole genome shotgun (WGS) entry which is preliminary data.</text>
</comment>
<dbReference type="Gene3D" id="1.25.40.390">
    <property type="match status" value="1"/>
</dbReference>
<accession>A0ABS9BK45</accession>
<organism evidence="1 2">
    <name type="scientific">Flavihumibacter fluminis</name>
    <dbReference type="NCBI Taxonomy" id="2909236"/>
    <lineage>
        <taxon>Bacteria</taxon>
        <taxon>Pseudomonadati</taxon>
        <taxon>Bacteroidota</taxon>
        <taxon>Chitinophagia</taxon>
        <taxon>Chitinophagales</taxon>
        <taxon>Chitinophagaceae</taxon>
        <taxon>Flavihumibacter</taxon>
    </lineage>
</organism>
<gene>
    <name evidence="1" type="ORF">L0U88_12775</name>
</gene>
<dbReference type="RefSeq" id="WP_234866456.1">
    <property type="nucleotide sequence ID" value="NZ_JAKEVY010000003.1"/>
</dbReference>
<sequence>MKRFHQLLYTGLLFIGLTGCSKYLDKLDNPNLVTDPPLNGLLAQNTYNTGYNVYRMGYTASYFMQYQASSAKGSDTDIYNEVDYSTSWTAIYSTMMNLQQMLNKAVQDNAYHHVGVGKIMMAYNLNMLINAFGDVPYSEALKGGELLIPKFDDQAALHATSMNLLDEGITELQKTGASLNLDAASDVIHGGNVEAWIKTAHALKARFMNQLTRKASYNAGNVLTELNSAYASNTDDAMMTVFRGRSPWNQVAYNNTVLLLDGWLSEQFVDALDGTTFGVEDPRLPLIATLTQFGDYRGTPNGAGRIGTGTDDEESYLSVNGYYSRGNAPLALVTYAEMKFIEAEAAFRADDKPRAYAAYLAGIAAHMNKMGVSAADRDAYLSESSVSVGEANITLELIAKEKYVAMFLHPESWVDGRRFDYNYKDFELPEGAVLNTFIRRLAYPNVEFSRNGANVPDISGLDERLAFDKP</sequence>
<dbReference type="InterPro" id="IPR011990">
    <property type="entry name" value="TPR-like_helical_dom_sf"/>
</dbReference>
<dbReference type="Pfam" id="PF12771">
    <property type="entry name" value="SusD-like_2"/>
    <property type="match status" value="1"/>
</dbReference>
<dbReference type="EMBL" id="JAKEVY010000003">
    <property type="protein sequence ID" value="MCF1715503.1"/>
    <property type="molecule type" value="Genomic_DNA"/>
</dbReference>
<reference evidence="1 2" key="1">
    <citation type="submission" date="2022-01" db="EMBL/GenBank/DDBJ databases">
        <title>Flavihumibacter sp. nov., isolated from sediment of a river.</title>
        <authorList>
            <person name="Liu H."/>
        </authorList>
    </citation>
    <scope>NUCLEOTIDE SEQUENCE [LARGE SCALE GENOMIC DNA]</scope>
    <source>
        <strain evidence="1 2">RY-1</strain>
    </source>
</reference>
<name>A0ABS9BK45_9BACT</name>
<protein>
    <submittedName>
        <fullName evidence="1">SusD/RagB family nutrient-binding outer membrane lipoprotein</fullName>
    </submittedName>
</protein>
<dbReference type="Proteomes" id="UP001200145">
    <property type="component" value="Unassembled WGS sequence"/>
</dbReference>
<evidence type="ECO:0000313" key="1">
    <source>
        <dbReference type="EMBL" id="MCF1715503.1"/>
    </source>
</evidence>